<dbReference type="RefSeq" id="WP_344747824.1">
    <property type="nucleotide sequence ID" value="NZ_BAAAWW010000139.1"/>
</dbReference>
<dbReference type="InterPro" id="IPR007278">
    <property type="entry name" value="DUF397"/>
</dbReference>
<dbReference type="EMBL" id="JBHMBS010000015">
    <property type="protein sequence ID" value="MFB9679289.1"/>
    <property type="molecule type" value="Genomic_DNA"/>
</dbReference>
<proteinExistence type="predicted"/>
<reference evidence="2 3" key="1">
    <citation type="submission" date="2024-09" db="EMBL/GenBank/DDBJ databases">
        <authorList>
            <person name="Sun Q."/>
            <person name="Mori K."/>
        </authorList>
    </citation>
    <scope>NUCLEOTIDE SEQUENCE [LARGE SCALE GENOMIC DNA]</scope>
    <source>
        <strain evidence="2 3">JCM 3028</strain>
    </source>
</reference>
<protein>
    <submittedName>
        <fullName evidence="2">DUF397 domain-containing protein</fullName>
    </submittedName>
</protein>
<feature type="domain" description="DUF397" evidence="1">
    <location>
        <begin position="6"/>
        <end position="60"/>
    </location>
</feature>
<name>A0ABV5TJI8_9ACTN</name>
<sequence length="68" mass="7093">MDLSAAVWQKSSRSGSNGGQCVEVAANLPGVVAVRDSKNPNGPKLLFAPAEWKSFIGGVKTGEFDTLT</sequence>
<evidence type="ECO:0000313" key="3">
    <source>
        <dbReference type="Proteomes" id="UP001589610"/>
    </source>
</evidence>
<evidence type="ECO:0000313" key="2">
    <source>
        <dbReference type="EMBL" id="MFB9679289.1"/>
    </source>
</evidence>
<dbReference type="Proteomes" id="UP001589610">
    <property type="component" value="Unassembled WGS sequence"/>
</dbReference>
<organism evidence="2 3">
    <name type="scientific">Streptosporangium vulgare</name>
    <dbReference type="NCBI Taxonomy" id="46190"/>
    <lineage>
        <taxon>Bacteria</taxon>
        <taxon>Bacillati</taxon>
        <taxon>Actinomycetota</taxon>
        <taxon>Actinomycetes</taxon>
        <taxon>Streptosporangiales</taxon>
        <taxon>Streptosporangiaceae</taxon>
        <taxon>Streptosporangium</taxon>
    </lineage>
</organism>
<keyword evidence="3" id="KW-1185">Reference proteome</keyword>
<comment type="caution">
    <text evidence="2">The sequence shown here is derived from an EMBL/GenBank/DDBJ whole genome shotgun (WGS) entry which is preliminary data.</text>
</comment>
<gene>
    <name evidence="2" type="ORF">ACFFRH_27740</name>
</gene>
<accession>A0ABV5TJI8</accession>
<evidence type="ECO:0000259" key="1">
    <source>
        <dbReference type="Pfam" id="PF04149"/>
    </source>
</evidence>
<dbReference type="Pfam" id="PF04149">
    <property type="entry name" value="DUF397"/>
    <property type="match status" value="1"/>
</dbReference>